<sequence length="104" mass="11951">MEAEGGFDFFGVRFEDGRWDYGFHSCPLVVPNAIFSRIGQLSFELSPSSSNKWSCRLLFLSNSQMRIMISYHHHHHSKQTKMQLGIAKSRSDFHSLKQSSENPS</sequence>
<dbReference type="AlphaFoldDB" id="A0AAV2EUP9"/>
<evidence type="ECO:0000313" key="2">
    <source>
        <dbReference type="Proteomes" id="UP001497516"/>
    </source>
</evidence>
<organism evidence="1 2">
    <name type="scientific">Linum trigynum</name>
    <dbReference type="NCBI Taxonomy" id="586398"/>
    <lineage>
        <taxon>Eukaryota</taxon>
        <taxon>Viridiplantae</taxon>
        <taxon>Streptophyta</taxon>
        <taxon>Embryophyta</taxon>
        <taxon>Tracheophyta</taxon>
        <taxon>Spermatophyta</taxon>
        <taxon>Magnoliopsida</taxon>
        <taxon>eudicotyledons</taxon>
        <taxon>Gunneridae</taxon>
        <taxon>Pentapetalae</taxon>
        <taxon>rosids</taxon>
        <taxon>fabids</taxon>
        <taxon>Malpighiales</taxon>
        <taxon>Linaceae</taxon>
        <taxon>Linum</taxon>
    </lineage>
</organism>
<name>A0AAV2EUP9_9ROSI</name>
<gene>
    <name evidence="1" type="ORF">LTRI10_LOCUS30312</name>
</gene>
<dbReference type="Proteomes" id="UP001497516">
    <property type="component" value="Chromosome 5"/>
</dbReference>
<evidence type="ECO:0000313" key="1">
    <source>
        <dbReference type="EMBL" id="CAL1389458.1"/>
    </source>
</evidence>
<dbReference type="EMBL" id="OZ034818">
    <property type="protein sequence ID" value="CAL1389458.1"/>
    <property type="molecule type" value="Genomic_DNA"/>
</dbReference>
<protein>
    <submittedName>
        <fullName evidence="1">Uncharacterized protein</fullName>
    </submittedName>
</protein>
<reference evidence="1 2" key="1">
    <citation type="submission" date="2024-04" db="EMBL/GenBank/DDBJ databases">
        <authorList>
            <person name="Fracassetti M."/>
        </authorList>
    </citation>
    <scope>NUCLEOTIDE SEQUENCE [LARGE SCALE GENOMIC DNA]</scope>
</reference>
<accession>A0AAV2EUP9</accession>
<proteinExistence type="predicted"/>
<keyword evidence="2" id="KW-1185">Reference proteome</keyword>